<name>A0A3E0WR99_9BACI</name>
<organism evidence="1">
    <name type="scientific">Virgibacillus dokdonensis</name>
    <dbReference type="NCBI Taxonomy" id="302167"/>
    <lineage>
        <taxon>Bacteria</taxon>
        <taxon>Bacillati</taxon>
        <taxon>Bacillota</taxon>
        <taxon>Bacilli</taxon>
        <taxon>Bacillales</taxon>
        <taxon>Bacillaceae</taxon>
        <taxon>Virgibacillus</taxon>
    </lineage>
</organism>
<comment type="caution">
    <text evidence="1">The sequence shown here is derived from an EMBL/GenBank/DDBJ whole genome shotgun (WGS) entry which is preliminary data.</text>
</comment>
<dbReference type="EMBL" id="NFZX01000013">
    <property type="protein sequence ID" value="RFA35494.1"/>
    <property type="molecule type" value="Genomic_DNA"/>
</dbReference>
<accession>A0A3E0WR99</accession>
<reference evidence="1" key="1">
    <citation type="submission" date="2017-05" db="EMBL/GenBank/DDBJ databases">
        <title>Virgibacillus sp. AK90 isolated from a saltern of Kakinada, India.</title>
        <authorList>
            <person name="Gupta V."/>
            <person name="Sidhu C."/>
            <person name="Korpole S."/>
            <person name="Pinnaka A.K."/>
        </authorList>
    </citation>
    <scope>NUCLEOTIDE SEQUENCE [LARGE SCALE GENOMIC DNA]</scope>
    <source>
        <strain evidence="1">AK90</strain>
    </source>
</reference>
<dbReference type="AlphaFoldDB" id="A0A3E0WR99"/>
<dbReference type="Proteomes" id="UP000256488">
    <property type="component" value="Unassembled WGS sequence"/>
</dbReference>
<proteinExistence type="predicted"/>
<protein>
    <submittedName>
        <fullName evidence="1">Uncharacterized protein</fullName>
    </submittedName>
</protein>
<gene>
    <name evidence="1" type="ORF">CAI16_08345</name>
</gene>
<sequence length="113" mass="13037">MKPFLPSIYVILIYVRKTWLVAKFYGKANVFPIVEQRDKYISKTSKNWTYPVIVGAHNHSLGRKGVDSCWKSMSLAFFASEETQATMRKASAYSEKRRVQVRIQFGLGKQIKS</sequence>
<evidence type="ECO:0000313" key="1">
    <source>
        <dbReference type="EMBL" id="RFA35494.1"/>
    </source>
</evidence>